<reference evidence="1 2" key="1">
    <citation type="submission" date="2005-12" db="EMBL/GenBank/DDBJ databases">
        <authorList>
            <person name="Moran M.A."/>
            <person name="Ferriera S."/>
            <person name="Johnson J."/>
            <person name="Kravitz S."/>
            <person name="Halpern A."/>
            <person name="Remington K."/>
            <person name="Beeson K."/>
            <person name="Tran B."/>
            <person name="Rogers Y.-H."/>
            <person name="Friedman R."/>
            <person name="Venter J.C."/>
        </authorList>
    </citation>
    <scope>NUCLEOTIDE SEQUENCE [LARGE SCALE GENOMIC DNA]</scope>
    <source>
        <strain evidence="2">ATCC BAA-591 / DSM 15170 / ISM</strain>
    </source>
</reference>
<proteinExistence type="predicted"/>
<sequence>MSGLLAPMPAQAFVARICNAGDTEMAVAVVAKTQEGLWQAEGWLPRGVGECVTRGEDWSTEFYFAYLYKDEEGRWGPGRFNGVGGLMKQFHVSQFAFCTSLTEPFYRIASQSELTECPEGQRLQLFPIYSYGEGKFTFEHALHPDADVLHPDGEGVSEIGVLEMPEAVQ</sequence>
<evidence type="ECO:0008006" key="3">
    <source>
        <dbReference type="Google" id="ProtNLM"/>
    </source>
</evidence>
<comment type="caution">
    <text evidence="1">The sequence shown here is derived from an EMBL/GenBank/DDBJ whole genome shotgun (WGS) entry which is preliminary data.</text>
</comment>
<organism evidence="1 2">
    <name type="scientific">Roseovarius nubinhibens (strain ATCC BAA-591 / DSM 15170 / ISM)</name>
    <dbReference type="NCBI Taxonomy" id="89187"/>
    <lineage>
        <taxon>Bacteria</taxon>
        <taxon>Pseudomonadati</taxon>
        <taxon>Pseudomonadota</taxon>
        <taxon>Alphaproteobacteria</taxon>
        <taxon>Rhodobacterales</taxon>
        <taxon>Roseobacteraceae</taxon>
        <taxon>Roseovarius</taxon>
    </lineage>
</organism>
<dbReference type="AlphaFoldDB" id="A3SH69"/>
<accession>A3SH69</accession>
<name>A3SH69_ROSNI</name>
<dbReference type="Proteomes" id="UP000005954">
    <property type="component" value="Unassembled WGS sequence"/>
</dbReference>
<keyword evidence="2" id="KW-1185">Reference proteome</keyword>
<evidence type="ECO:0000313" key="1">
    <source>
        <dbReference type="EMBL" id="EAP76700.1"/>
    </source>
</evidence>
<gene>
    <name evidence="1" type="ORF">ISM_00385</name>
</gene>
<dbReference type="EMBL" id="AALY01000001">
    <property type="protein sequence ID" value="EAP76700.1"/>
    <property type="molecule type" value="Genomic_DNA"/>
</dbReference>
<protein>
    <recommendedName>
        <fullName evidence="3">DUF1036 domain-containing protein</fullName>
    </recommendedName>
</protein>
<dbReference type="HOGENOM" id="CLU_1577336_0_0_5"/>
<evidence type="ECO:0000313" key="2">
    <source>
        <dbReference type="Proteomes" id="UP000005954"/>
    </source>
</evidence>